<dbReference type="AlphaFoldDB" id="A0A7S0H5U3"/>
<dbReference type="GO" id="GO:0016757">
    <property type="term" value="F:glycosyltransferase activity"/>
    <property type="evidence" value="ECO:0007669"/>
    <property type="project" value="InterPro"/>
</dbReference>
<name>A0A7S0H5U3_9EUKA</name>
<evidence type="ECO:0000259" key="1">
    <source>
        <dbReference type="Pfam" id="PF04577"/>
    </source>
</evidence>
<organism evidence="2">
    <name type="scientific">Amorphochlora amoebiformis</name>
    <dbReference type="NCBI Taxonomy" id="1561963"/>
    <lineage>
        <taxon>Eukaryota</taxon>
        <taxon>Sar</taxon>
        <taxon>Rhizaria</taxon>
        <taxon>Cercozoa</taxon>
        <taxon>Chlorarachniophyceae</taxon>
        <taxon>Amorphochlora</taxon>
    </lineage>
</organism>
<accession>A0A7S0H5U3</accession>
<dbReference type="InterPro" id="IPR049625">
    <property type="entry name" value="Glyco_transf_61_cat"/>
</dbReference>
<gene>
    <name evidence="2" type="ORF">LAMO00422_LOCUS20230</name>
</gene>
<proteinExistence type="predicted"/>
<protein>
    <recommendedName>
        <fullName evidence="1">Glycosyltransferase 61 catalytic domain-containing protein</fullName>
    </recommendedName>
</protein>
<feature type="domain" description="Glycosyltransferase 61 catalytic" evidence="1">
    <location>
        <begin position="260"/>
        <end position="361"/>
    </location>
</feature>
<dbReference type="EMBL" id="HBEM01029674">
    <property type="protein sequence ID" value="CAD8461272.1"/>
    <property type="molecule type" value="Transcribed_RNA"/>
</dbReference>
<dbReference type="Pfam" id="PF04577">
    <property type="entry name" value="Glyco_transf_61"/>
    <property type="match status" value="1"/>
</dbReference>
<evidence type="ECO:0000313" key="2">
    <source>
        <dbReference type="EMBL" id="CAD8461272.1"/>
    </source>
</evidence>
<reference evidence="2" key="1">
    <citation type="submission" date="2021-01" db="EMBL/GenBank/DDBJ databases">
        <authorList>
            <person name="Corre E."/>
            <person name="Pelletier E."/>
            <person name="Niang G."/>
            <person name="Scheremetjew M."/>
            <person name="Finn R."/>
            <person name="Kale V."/>
            <person name="Holt S."/>
            <person name="Cochrane G."/>
            <person name="Meng A."/>
            <person name="Brown T."/>
            <person name="Cohen L."/>
        </authorList>
    </citation>
    <scope>NUCLEOTIDE SEQUENCE</scope>
    <source>
        <strain evidence="2">CCMP2058</strain>
    </source>
</reference>
<sequence length="491" mass="56691">MASSLRAIWLSSLKKSRNYVDPNLCKVLMRYASSVALIALGLLLLTLSLGKPATVKKYMTFSMMESDPKFESWQASWRDRCSLVSAVENINMPHNPTHLNGFNRIYILLTRAEENVFHQAWFYLQLIPHIMEMKIKPLARSMSKSAAKHQHTNAEGLRVQFWLHPRMDWLAQFVHTYPHGLPNVNVGVQMLSYVDYDPEADFPNLNPNLESFFANHPDASRRSCVLFSNHIAPNDRFFPDTQLWTKKELPQNQFFRRIWLPVIRTHLGLPPPSKICTRVKPHVLFIERKHSRVLFDHETRSEVYLQLEGMVLGMNMTISRVWFEELTVLEQARRVGNANIVVGAHGAGLTNAIFLPDCTQIQQSLKSALIEISFRFGWCQKVSESDRRNASKIHTRANLLKAWHLCPQHSRYYNKADYFALTSTVGHVRYLEVVNYETGRLIKFDDNPIHTDRLVTSAKAVSKEVWLASKDSSYDVFSQLQYDGIEPYSVR</sequence>